<dbReference type="AlphaFoldDB" id="X1D2T5"/>
<organism evidence="1">
    <name type="scientific">marine sediment metagenome</name>
    <dbReference type="NCBI Taxonomy" id="412755"/>
    <lineage>
        <taxon>unclassified sequences</taxon>
        <taxon>metagenomes</taxon>
        <taxon>ecological metagenomes</taxon>
    </lineage>
</organism>
<sequence>MYRKSMLAVLVCILALGFSGFSVVEGKSSKKTFTWNRKERQIFTVSGERWVIEHDEFDEFAKEIQKVLPRVNCWGTSRSLLYLVKEKKRLETIKSCHTIFMVRPEYLHHLEELEAEYPDLLPVSTEKLKSYLKTYSHPLLYFSFDTTKRKIRGIIIAKKVTPSLATKLLTEKAIPLNTLLQYKNGKLKKAEKNQKKAKKTFTWEPKDERERVIITVSGRPRVNNYDGFAQEMRKVVSKVDRWGAPSLLYWEKEKVEGEVGVTRLDIIKGC</sequence>
<dbReference type="EMBL" id="BART01025863">
    <property type="protein sequence ID" value="GAG90826.1"/>
    <property type="molecule type" value="Genomic_DNA"/>
</dbReference>
<name>X1D2T5_9ZZZZ</name>
<feature type="non-terminal residue" evidence="1">
    <location>
        <position position="270"/>
    </location>
</feature>
<comment type="caution">
    <text evidence="1">The sequence shown here is derived from an EMBL/GenBank/DDBJ whole genome shotgun (WGS) entry which is preliminary data.</text>
</comment>
<gene>
    <name evidence="1" type="ORF">S01H4_46304</name>
</gene>
<reference evidence="1" key="1">
    <citation type="journal article" date="2014" name="Front. Microbiol.">
        <title>High frequency of phylogenetically diverse reductive dehalogenase-homologous genes in deep subseafloor sedimentary metagenomes.</title>
        <authorList>
            <person name="Kawai M."/>
            <person name="Futagami T."/>
            <person name="Toyoda A."/>
            <person name="Takaki Y."/>
            <person name="Nishi S."/>
            <person name="Hori S."/>
            <person name="Arai W."/>
            <person name="Tsubouchi T."/>
            <person name="Morono Y."/>
            <person name="Uchiyama I."/>
            <person name="Ito T."/>
            <person name="Fujiyama A."/>
            <person name="Inagaki F."/>
            <person name="Takami H."/>
        </authorList>
    </citation>
    <scope>NUCLEOTIDE SEQUENCE</scope>
    <source>
        <strain evidence="1">Expedition CK06-06</strain>
    </source>
</reference>
<proteinExistence type="predicted"/>
<accession>X1D2T5</accession>
<protein>
    <submittedName>
        <fullName evidence="1">Uncharacterized protein</fullName>
    </submittedName>
</protein>
<evidence type="ECO:0000313" key="1">
    <source>
        <dbReference type="EMBL" id="GAG90826.1"/>
    </source>
</evidence>